<proteinExistence type="predicted"/>
<feature type="domain" description="TniQ" evidence="1">
    <location>
        <begin position="42"/>
        <end position="158"/>
    </location>
</feature>
<reference evidence="2" key="1">
    <citation type="submission" date="2021-02" db="EMBL/GenBank/DDBJ databases">
        <authorList>
            <person name="Pothier F. J."/>
        </authorList>
    </citation>
    <scope>NUCLEOTIDE SEQUENCE</scope>
    <source>
        <strain evidence="2">CFBP 1159</strain>
    </source>
</reference>
<organism evidence="2">
    <name type="scientific">Xanthomonas arboricola pv. corylina</name>
    <dbReference type="NCBI Taxonomy" id="487821"/>
    <lineage>
        <taxon>Bacteria</taxon>
        <taxon>Pseudomonadati</taxon>
        <taxon>Pseudomonadota</taxon>
        <taxon>Gammaproteobacteria</taxon>
        <taxon>Lysobacterales</taxon>
        <taxon>Lysobacteraceae</taxon>
        <taxon>Xanthomonas</taxon>
    </lineage>
</organism>
<dbReference type="EMBL" id="HG992341">
    <property type="protein sequence ID" value="CAE6773147.1"/>
    <property type="molecule type" value="Genomic_DNA"/>
</dbReference>
<evidence type="ECO:0000259" key="1">
    <source>
        <dbReference type="Pfam" id="PF06527"/>
    </source>
</evidence>
<dbReference type="InterPro" id="IPR009492">
    <property type="entry name" value="TniQ"/>
</dbReference>
<evidence type="ECO:0000313" key="2">
    <source>
        <dbReference type="EMBL" id="CAE6773147.1"/>
    </source>
</evidence>
<name>A0A8D6VAD9_9XANT</name>
<accession>A0A8D6VAD9</accession>
<gene>
    <name evidence="2" type="ORF">CFBP1159_22130</name>
</gene>
<sequence length="377" mass="41193">MIISAAQPSRHITLRGTVSRKSLTPFASSLTTPFVGMDLRVLPATSAFGLLARLVRLNALDPIDLFRLFGIRSRRADDLSELMTFSDVRQAALARALHLPTVPPTWNLTAWFPFQASSNILKTGWVLRYCPQCMHSGYHTLLHQLPWIQRCPWHGVALQNTCMRCGRKPTALADWCFDENLACECGHSLLLTEAALKQSAGPPSGAADFLAIYLDWATSERGRTILVMPELPADAAAALAGLVQLPKALEWRCGKPQVALHKRSWRTTIHGPRCNQEALRQLDTLRQDRPGFLTVPAQIRPAVANVAADLALKLPASTLTDREMTLFLTGVGIDAPATFRPARRGFSGSLSALPPGRLPGSSSSILPAFTLRPTVLS</sequence>
<protein>
    <recommendedName>
        <fullName evidence="1">TniQ domain-containing protein</fullName>
    </recommendedName>
</protein>
<dbReference type="AlphaFoldDB" id="A0A8D6VAD9"/>
<dbReference type="EMBL" id="HG992341">
    <property type="protein sequence ID" value="CAE6773130.1"/>
    <property type="molecule type" value="Genomic_DNA"/>
</dbReference>
<dbReference type="Proteomes" id="UP000835243">
    <property type="component" value="Chromosome"/>
</dbReference>
<dbReference type="Pfam" id="PF06527">
    <property type="entry name" value="TniQ"/>
    <property type="match status" value="1"/>
</dbReference>